<evidence type="ECO:0000313" key="1">
    <source>
        <dbReference type="EMBL" id="KAI9460712.1"/>
    </source>
</evidence>
<proteinExistence type="predicted"/>
<reference evidence="1" key="1">
    <citation type="submission" date="2021-03" db="EMBL/GenBank/DDBJ databases">
        <title>Evolutionary priming and transition to the ectomycorrhizal habit in an iconic lineage of mushroom-forming fungi: is preadaptation a requirement?</title>
        <authorList>
            <consortium name="DOE Joint Genome Institute"/>
            <person name="Looney B.P."/>
            <person name="Miyauchi S."/>
            <person name="Morin E."/>
            <person name="Drula E."/>
            <person name="Courty P.E."/>
            <person name="Chicoki N."/>
            <person name="Fauchery L."/>
            <person name="Kohler A."/>
            <person name="Kuo A."/>
            <person name="LaButti K."/>
            <person name="Pangilinan J."/>
            <person name="Lipzen A."/>
            <person name="Riley R."/>
            <person name="Andreopoulos W."/>
            <person name="He G."/>
            <person name="Johnson J."/>
            <person name="Barry K.W."/>
            <person name="Grigoriev I.V."/>
            <person name="Nagy L."/>
            <person name="Hibbett D."/>
            <person name="Henrissat B."/>
            <person name="Matheny P.B."/>
            <person name="Labbe J."/>
            <person name="Martin A.F."/>
        </authorList>
    </citation>
    <scope>NUCLEOTIDE SEQUENCE</scope>
    <source>
        <strain evidence="1">BPL698</strain>
    </source>
</reference>
<evidence type="ECO:0000313" key="2">
    <source>
        <dbReference type="Proteomes" id="UP001207468"/>
    </source>
</evidence>
<name>A0ACC0U3N1_9AGAM</name>
<dbReference type="Proteomes" id="UP001207468">
    <property type="component" value="Unassembled WGS sequence"/>
</dbReference>
<accession>A0ACC0U3N1</accession>
<organism evidence="1 2">
    <name type="scientific">Russula earlei</name>
    <dbReference type="NCBI Taxonomy" id="71964"/>
    <lineage>
        <taxon>Eukaryota</taxon>
        <taxon>Fungi</taxon>
        <taxon>Dikarya</taxon>
        <taxon>Basidiomycota</taxon>
        <taxon>Agaricomycotina</taxon>
        <taxon>Agaricomycetes</taxon>
        <taxon>Russulales</taxon>
        <taxon>Russulaceae</taxon>
        <taxon>Russula</taxon>
    </lineage>
</organism>
<comment type="caution">
    <text evidence="1">The sequence shown here is derived from an EMBL/GenBank/DDBJ whole genome shotgun (WGS) entry which is preliminary data.</text>
</comment>
<keyword evidence="2" id="KW-1185">Reference proteome</keyword>
<dbReference type="EMBL" id="JAGFNK010000185">
    <property type="protein sequence ID" value="KAI9460712.1"/>
    <property type="molecule type" value="Genomic_DNA"/>
</dbReference>
<sequence>MIYIKATLPYDEHLMSPLLVLVLRSLSLALLALFAASATYVLYFLIAHRISAHRSMLRNLPGPENVHWFNGNFVDVHEPDSTRLQEEWVQTYGHVLKFHTALGSPKLLAVDPVAIAYVLQNSDTFQKPDFLRFSLGILTGRGLLFVEGPQHKKQRKVMNPAFAPAQVRKFLSLFLEKSLELREIWVNLLSETTRKDGKLGLDAFKWLNKVTLDIIGLAGFNYSFDSLHSPDQKQNVLYGAIRSILASPRDFSFVLQLFFPMFRPIPTHRSRVLDRAFKEIRRVGSQLIQEKKTAVVAERNANGSGAVEKQDVRGHDLLSLLIKSNIAADMPESMRMSDEEILSQIPTFLLAGHETSSTAVAWTLFALSCHPTVQTKLRAELRTCPTDSPTMEQFNALPYLEGVVREALRLYAPVSATSRISMHDAEIPLQKPFTDRHGNLQSTVWVSKGDSVSIPIRLLNRSTAIWGEDANEFRPERWEDVPEAVNGLPSVYGHLVTFIAGAHACIGARFSVLEIKAILFTLVRAFEFEMALPAEDIVRRTLIVGRPVIASNPAAGPRLPLLVRLANLD</sequence>
<gene>
    <name evidence="1" type="ORF">F5148DRAFT_1216310</name>
</gene>
<protein>
    <submittedName>
        <fullName evidence="1">Cytochrome P450</fullName>
    </submittedName>
</protein>